<dbReference type="GO" id="GO:0000723">
    <property type="term" value="P:telomere maintenance"/>
    <property type="evidence" value="ECO:0007669"/>
    <property type="project" value="TreeGrafter"/>
</dbReference>
<evidence type="ECO:0000256" key="1">
    <source>
        <dbReference type="ARBA" id="ARBA00004123"/>
    </source>
</evidence>
<dbReference type="RefSeq" id="XP_041553224.1">
    <property type="nucleotide sequence ID" value="XM_041700216.1"/>
</dbReference>
<feature type="domain" description="Telomere-associated protein Rif1 N-terminal" evidence="8">
    <location>
        <begin position="132"/>
        <end position="505"/>
    </location>
</feature>
<dbReference type="InterPro" id="IPR022031">
    <property type="entry name" value="Rif1_N"/>
</dbReference>
<dbReference type="GO" id="GO:0140445">
    <property type="term" value="C:chromosome, telomeric repeat region"/>
    <property type="evidence" value="ECO:0007669"/>
    <property type="project" value="TreeGrafter"/>
</dbReference>
<reference evidence="9" key="1">
    <citation type="submission" date="2021-01" db="EMBL/GenBank/DDBJ databases">
        <authorList>
            <consortium name="Aspergillus puulaauensis MK2 genome sequencing consortium"/>
            <person name="Kazuki M."/>
            <person name="Futagami T."/>
        </authorList>
    </citation>
    <scope>NUCLEOTIDE SEQUENCE</scope>
    <source>
        <strain evidence="9">MK2</strain>
    </source>
</reference>
<feature type="region of interest" description="Disordered" evidence="7">
    <location>
        <begin position="1190"/>
        <end position="1225"/>
    </location>
</feature>
<dbReference type="Pfam" id="PF12231">
    <property type="entry name" value="Rif1_N"/>
    <property type="match status" value="1"/>
</dbReference>
<accession>A0A7R7XGT6</accession>
<feature type="compositionally biased region" description="Basic and acidic residues" evidence="7">
    <location>
        <begin position="1318"/>
        <end position="1329"/>
    </location>
</feature>
<feature type="compositionally biased region" description="Basic residues" evidence="7">
    <location>
        <begin position="1306"/>
        <end position="1317"/>
    </location>
</feature>
<feature type="compositionally biased region" description="Polar residues" evidence="7">
    <location>
        <begin position="1493"/>
        <end position="1529"/>
    </location>
</feature>
<feature type="compositionally biased region" description="Polar residues" evidence="7">
    <location>
        <begin position="1616"/>
        <end position="1629"/>
    </location>
</feature>
<feature type="compositionally biased region" description="Pro residues" evidence="7">
    <location>
        <begin position="1401"/>
        <end position="1411"/>
    </location>
</feature>
<dbReference type="Proteomes" id="UP000654913">
    <property type="component" value="Chromosome 2"/>
</dbReference>
<keyword evidence="10" id="KW-1185">Reference proteome</keyword>
<evidence type="ECO:0000256" key="5">
    <source>
        <dbReference type="ARBA" id="ARBA00023242"/>
    </source>
</evidence>
<feature type="compositionally biased region" description="Basic and acidic residues" evidence="7">
    <location>
        <begin position="1709"/>
        <end position="1725"/>
    </location>
</feature>
<feature type="region of interest" description="Disordered" evidence="7">
    <location>
        <begin position="1"/>
        <end position="62"/>
    </location>
</feature>
<evidence type="ECO:0000256" key="2">
    <source>
        <dbReference type="ARBA" id="ARBA00004574"/>
    </source>
</evidence>
<feature type="compositionally biased region" description="Basic and acidic residues" evidence="7">
    <location>
        <begin position="1675"/>
        <end position="1685"/>
    </location>
</feature>
<dbReference type="GO" id="GO:0005634">
    <property type="term" value="C:nucleus"/>
    <property type="evidence" value="ECO:0007669"/>
    <property type="project" value="UniProtKB-SubCell"/>
</dbReference>
<keyword evidence="6" id="KW-0131">Cell cycle</keyword>
<feature type="compositionally biased region" description="Basic and acidic residues" evidence="7">
    <location>
        <begin position="1357"/>
        <end position="1373"/>
    </location>
</feature>
<evidence type="ECO:0000256" key="4">
    <source>
        <dbReference type="ARBA" id="ARBA00022895"/>
    </source>
</evidence>
<dbReference type="PANTHER" id="PTHR22928">
    <property type="entry name" value="TELOMERE-ASSOCIATED PROTEIN RIF1"/>
    <property type="match status" value="1"/>
</dbReference>
<reference evidence="9" key="2">
    <citation type="submission" date="2021-02" db="EMBL/GenBank/DDBJ databases">
        <title>Aspergillus puulaauensis MK2 genome sequence.</title>
        <authorList>
            <person name="Futagami T."/>
            <person name="Mori K."/>
            <person name="Kadooka C."/>
            <person name="Tanaka T."/>
        </authorList>
    </citation>
    <scope>NUCLEOTIDE SEQUENCE</scope>
    <source>
        <strain evidence="9">MK2</strain>
    </source>
</reference>
<dbReference type="GeneID" id="64971035"/>
<feature type="compositionally biased region" description="Polar residues" evidence="7">
    <location>
        <begin position="1287"/>
        <end position="1298"/>
    </location>
</feature>
<proteinExistence type="predicted"/>
<evidence type="ECO:0000256" key="6">
    <source>
        <dbReference type="ARBA" id="ARBA00023306"/>
    </source>
</evidence>
<protein>
    <recommendedName>
        <fullName evidence="8">Telomere-associated protein Rif1 N-terminal domain-containing protein</fullName>
    </recommendedName>
</protein>
<dbReference type="EMBL" id="AP024444">
    <property type="protein sequence ID" value="BCS21030.1"/>
    <property type="molecule type" value="Genomic_DNA"/>
</dbReference>
<feature type="region of interest" description="Disordered" evidence="7">
    <location>
        <begin position="683"/>
        <end position="703"/>
    </location>
</feature>
<name>A0A7R7XGT6_9EURO</name>
<feature type="region of interest" description="Disordered" evidence="7">
    <location>
        <begin position="1157"/>
        <end position="1176"/>
    </location>
</feature>
<gene>
    <name evidence="9" type="ORF">APUU_21462S</name>
</gene>
<evidence type="ECO:0000313" key="9">
    <source>
        <dbReference type="EMBL" id="BCS21030.1"/>
    </source>
</evidence>
<evidence type="ECO:0000256" key="7">
    <source>
        <dbReference type="SAM" id="MobiDB-lite"/>
    </source>
</evidence>
<dbReference type="OrthoDB" id="5399929at2759"/>
<dbReference type="SUPFAM" id="SSF48371">
    <property type="entry name" value="ARM repeat"/>
    <property type="match status" value="1"/>
</dbReference>
<feature type="compositionally biased region" description="Polar residues" evidence="7">
    <location>
        <begin position="1649"/>
        <end position="1669"/>
    </location>
</feature>
<sequence length="1813" mass="201000">MVDVLGPLSARPPTPPRTASRMLSEKDRTEDSPVTVQTPIESHFLQNDSTGAPSSRQSKRVNFSPWPNFIKAPSFTDAKPSEIKALLPSNDRKPTRSILKATNSPGPVSPAGVIPNTPESFAMLLESITQQLAGESTSSRIDAYMQFFGALRAYEKVPTEDEIVRKLDLITQFIQRDISRDLKKGGTLDTNVVIYALKLSVVLVWHPQISPQLPEDFKLFLLEHSVNCLEDGKLPKSVATHYLTVLSTQKFSTRIITTARATRILEMLHGLTDRVKGNSVVSQRLTIYERLFELSKSTFISHSGLWMDHLVSGLLHQIKNVRLNALELGFNVYMASGANSTLSKTLRDIFDRPLANDRKLVSEISERMSRMMTSPETGEHVPQIWGVITLLLRNKRFNIDQWQHFKEWVLVLQKCFNCSDPEIKSKAIGNWNRFVLVVNISESTTPSLLRMLSKPILSQFERKKHEKQNTQPSQLVVASYYNLLYYAFRPDASHQQLDIVWGEYIASPSSNIFASVSSLSDRLAHALSNMLWSSHPIKAWSDNRVNEPKRIVAEELPPLDCKWVRSRVPSVLKVFEDILKSSVWDPELAKSNIATAWVSLSHALAFAASKEITPSQESMQTVTHVWGLLERLWQAGPSSLNAAGENTMDTFFERFRFLSTTMIAVLGSIPFTEKLLFKTGDSTYQTSNTPTNRNSKASNHPDSPTLHLLRLISDVPRIPAPTAAYSRLVKDIVESSCRGKISRGSRLDILRQCANVYPDGSDGSDDSEFLFGIGGFAQIVWTSAAELSADCLCSFPIESARERDGSITRDYTTVFMILCQGLRFADKSPAWDRLLDAFVRVMRTERGDFSIATMVLEPLAGQMMGLNVCSAYSPASSMINHSLSIHFDYDGGAKSGNPNTNSPPHPHALIGLIHRVLSESYEFPDPQNLDGVAVFIESLVSFLGSGTFTFRSVLLDKLQSPLGLYLKDATRKYTVENGVESRILTACRAISTVILNILQILPHDAWNLQKYEHIICSGLMSSHISTAKRFADFWRSSFGIQRFLQCPPIVSQALGDLEARVDIQTAGVLDRPSTLAPQTSHLETGLEQHTNTLVTESSKITSEDAPVKSKIDFILDAPTGSSYSAHMESSPVIAGSQSAASTLQKTESSLDQVALEGTADNTTNMEEPLPPSVKEDTTRHREVFSMIDSLRSSSPPTTTPRELGFMTPPHLRSLRNEESGTETPKTPTIAAVAAENEDGFLGSSPTPAIRGRTSSVASAIPPSFSEAGESMDIDPPSSPPEPERQSTDSGRNTPQPSTKGRNGNNNKRRNRSRRSKTPSKEKSPNKGRPDNAPTQNEQTGQNKESVSQQSLRSRLRSAAEKSPAKNESTERQQVDQTEEMQQTPKGPKALCNEPAHNPVAVPDPDPLPELTPVPHNENPDVAVESASEDTDTQAMSQLEHDLVFAVDLGSDAADKEAAEYMQTAAFTRKRKREGENWTTIAKKERERRRSSRIFSTSTPTAEVEDSQTMRSKNPKPSTISRETPTSPANSVAKKRKHNAVDSASVTPKRDRSKKNRDTAQETEMQESQKRRSGRISGVPGPDLPPAEEDPGPKKSPRPNSSRKQNKKQKNRRSEIRQSQPAAETSNQEAIATGESAQEKAHEQQQQSQPPLTDNTSEQNLESWSWPQVNQPEPHPSQEEPPKQSDDVEMAEVLESVPPEAQEEATTNKPQHETDIDHHVPSEPIREQQPPALPEQEPQLEPEPEPKAGSVPAPQPNQNTQISTSLRSLIDQVKLASLDRNTVKEMDDLLFDLRVEMHEALRRHSGTTATPSTQ</sequence>
<feature type="compositionally biased region" description="Polar residues" evidence="7">
    <location>
        <begin position="32"/>
        <end position="56"/>
    </location>
</feature>
<keyword evidence="4" id="KW-0779">Telomere</keyword>
<feature type="region of interest" description="Disordered" evidence="7">
    <location>
        <begin position="1468"/>
        <end position="1762"/>
    </location>
</feature>
<comment type="subcellular location">
    <subcellularLocation>
        <location evidence="2">Chromosome</location>
        <location evidence="2">Telomere</location>
    </subcellularLocation>
    <subcellularLocation>
        <location evidence="1">Nucleus</location>
    </subcellularLocation>
</comment>
<keyword evidence="3" id="KW-0158">Chromosome</keyword>
<evidence type="ECO:0000259" key="8">
    <source>
        <dbReference type="Pfam" id="PF12231"/>
    </source>
</evidence>
<keyword evidence="5" id="KW-0539">Nucleus</keyword>
<evidence type="ECO:0000313" key="10">
    <source>
        <dbReference type="Proteomes" id="UP000654913"/>
    </source>
</evidence>
<dbReference type="InterPro" id="IPR016024">
    <property type="entry name" value="ARM-type_fold"/>
</dbReference>
<dbReference type="PANTHER" id="PTHR22928:SF3">
    <property type="entry name" value="TELOMERE-ASSOCIATED PROTEIN RIF1"/>
    <property type="match status" value="1"/>
</dbReference>
<feature type="compositionally biased region" description="Polar residues" evidence="7">
    <location>
        <begin position="1332"/>
        <end position="1346"/>
    </location>
</feature>
<dbReference type="KEGG" id="apuu:APUU_21462S"/>
<feature type="compositionally biased region" description="Low complexity" evidence="7">
    <location>
        <begin position="1726"/>
        <end position="1736"/>
    </location>
</feature>
<feature type="region of interest" description="Disordered" evidence="7">
    <location>
        <begin position="1238"/>
        <end position="1433"/>
    </location>
</feature>
<organism evidence="9 10">
    <name type="scientific">Aspergillus puulaauensis</name>
    <dbReference type="NCBI Taxonomy" id="1220207"/>
    <lineage>
        <taxon>Eukaryota</taxon>
        <taxon>Fungi</taxon>
        <taxon>Dikarya</taxon>
        <taxon>Ascomycota</taxon>
        <taxon>Pezizomycotina</taxon>
        <taxon>Eurotiomycetes</taxon>
        <taxon>Eurotiomycetidae</taxon>
        <taxon>Eurotiales</taxon>
        <taxon>Aspergillaceae</taxon>
        <taxon>Aspergillus</taxon>
    </lineage>
</organism>
<feature type="compositionally biased region" description="Polar residues" evidence="7">
    <location>
        <begin position="683"/>
        <end position="702"/>
    </location>
</feature>
<evidence type="ECO:0000256" key="3">
    <source>
        <dbReference type="ARBA" id="ARBA00022454"/>
    </source>
</evidence>